<keyword evidence="10" id="KW-1185">Reference proteome</keyword>
<evidence type="ECO:0000256" key="4">
    <source>
        <dbReference type="ARBA" id="ARBA00023015"/>
    </source>
</evidence>
<evidence type="ECO:0000256" key="8">
    <source>
        <dbReference type="ARBA" id="ARBA00031960"/>
    </source>
</evidence>
<dbReference type="Pfam" id="PF11277">
    <property type="entry name" value="Med24_N"/>
    <property type="match status" value="1"/>
</dbReference>
<keyword evidence="4" id="KW-0805">Transcription regulation</keyword>
<dbReference type="InterPro" id="IPR021429">
    <property type="entry name" value="Mediator_Med24"/>
</dbReference>
<evidence type="ECO:0000256" key="9">
    <source>
        <dbReference type="SAM" id="MobiDB-lite"/>
    </source>
</evidence>
<keyword evidence="5" id="KW-0010">Activator</keyword>
<evidence type="ECO:0000256" key="7">
    <source>
        <dbReference type="ARBA" id="ARBA00023242"/>
    </source>
</evidence>
<evidence type="ECO:0000256" key="5">
    <source>
        <dbReference type="ARBA" id="ARBA00023159"/>
    </source>
</evidence>
<keyword evidence="6" id="KW-0804">Transcription</keyword>
<feature type="compositionally biased region" description="Polar residues" evidence="9">
    <location>
        <begin position="267"/>
        <end position="276"/>
    </location>
</feature>
<keyword evidence="7" id="KW-0539">Nucleus</keyword>
<evidence type="ECO:0000313" key="11">
    <source>
        <dbReference type="RefSeq" id="XP_006822912.1"/>
    </source>
</evidence>
<protein>
    <recommendedName>
        <fullName evidence="3">Mediator of RNA polymerase II transcription subunit 24</fullName>
    </recommendedName>
    <alternativeName>
        <fullName evidence="8">Mediator complex subunit 24</fullName>
    </alternativeName>
</protein>
<name>A0ABM0MSC1_SACKO</name>
<evidence type="ECO:0000256" key="3">
    <source>
        <dbReference type="ARBA" id="ARBA00019693"/>
    </source>
</evidence>
<dbReference type="Proteomes" id="UP000694865">
    <property type="component" value="Unplaced"/>
</dbReference>
<evidence type="ECO:0000256" key="1">
    <source>
        <dbReference type="ARBA" id="ARBA00004123"/>
    </source>
</evidence>
<feature type="compositionally biased region" description="Basic and acidic residues" evidence="9">
    <location>
        <begin position="257"/>
        <end position="266"/>
    </location>
</feature>
<dbReference type="PANTHER" id="PTHR12898:SF1">
    <property type="entry name" value="MEDIATOR OF RNA POLYMERASE II TRANSCRIPTION SUBUNIT 24"/>
    <property type="match status" value="1"/>
</dbReference>
<organism evidence="10 11">
    <name type="scientific">Saccoglossus kowalevskii</name>
    <name type="common">Acorn worm</name>
    <dbReference type="NCBI Taxonomy" id="10224"/>
    <lineage>
        <taxon>Eukaryota</taxon>
        <taxon>Metazoa</taxon>
        <taxon>Hemichordata</taxon>
        <taxon>Enteropneusta</taxon>
        <taxon>Harrimaniidae</taxon>
        <taxon>Saccoglossus</taxon>
    </lineage>
</organism>
<dbReference type="GeneID" id="102802799"/>
<proteinExistence type="inferred from homology"/>
<evidence type="ECO:0000256" key="2">
    <source>
        <dbReference type="ARBA" id="ARBA00007864"/>
    </source>
</evidence>
<sequence length="291" mass="33018">MEMIKQKQMILKSLLLKAWRERWSDVQWSAQVKAVLPKGTSGDVYNLAETWKGIEQVLTSIRNTLINQQQTVFTKELREKVDRYLVEIQKLQNQPISPIGDVAFGSKVSSCTINIMTYMEAVLNITIDIQPFVDQVVLIESIQKLHRATVYLELMRASLIGVVDAAGSSDELKWASFTYLKLPQILMRLQSLPPSDGSKQDNSEILNQSFEQLLRFVPLLDAADTKSHCDSLQYLLQELVKHGLMSDVQVRKIHAKRTQETQKTKSTDTPPTQPNASLILRADPTVKNILK</sequence>
<gene>
    <name evidence="11" type="primary">LOC102802799</name>
</gene>
<comment type="subcellular location">
    <subcellularLocation>
        <location evidence="1">Nucleus</location>
    </subcellularLocation>
</comment>
<evidence type="ECO:0000313" key="10">
    <source>
        <dbReference type="Proteomes" id="UP000694865"/>
    </source>
</evidence>
<reference evidence="11" key="1">
    <citation type="submission" date="2025-08" db="UniProtKB">
        <authorList>
            <consortium name="RefSeq"/>
        </authorList>
    </citation>
    <scope>IDENTIFICATION</scope>
    <source>
        <tissue evidence="11">Testes</tissue>
    </source>
</reference>
<accession>A0ABM0MSC1</accession>
<feature type="region of interest" description="Disordered" evidence="9">
    <location>
        <begin position="255"/>
        <end position="276"/>
    </location>
</feature>
<feature type="non-terminal residue" evidence="11">
    <location>
        <position position="291"/>
    </location>
</feature>
<comment type="similarity">
    <text evidence="2">Belongs to the Mediator complex subunit 24 family.</text>
</comment>
<evidence type="ECO:0000256" key="6">
    <source>
        <dbReference type="ARBA" id="ARBA00023163"/>
    </source>
</evidence>
<dbReference type="RefSeq" id="XP_006822912.1">
    <property type="nucleotide sequence ID" value="XM_006822849.1"/>
</dbReference>
<dbReference type="PANTHER" id="PTHR12898">
    <property type="entry name" value="MEDIATOR OF RNA POLYMERASE II TRANSCRIPTION SUBUNIT 24"/>
    <property type="match status" value="1"/>
</dbReference>